<sequence>MSGSRLRQLVLLFLLVVIAFLLALSVGSVSIDWSGGVEGLQGLPGSVDYTVVMQLRLPRAINAFVVGAMLALAGALMQVLLRNPLADPYVLGVSGGAAVAALFAILLGWQQGWISLAAAVGALLSMALVFSLSRGRGDWSTTRLLLTGVVLAAGWGAVVSFILAISPDAHVRGMLFWLMGDINESFPGWLRIGVLVAALVAACGFARSLNLLSLGELRAESLGVNTGALRIGLFFLAGLLTASAVTIAGAIGFIGLVVPHIVRLWGGSDHRLVLPASVLLGGTLLVVAETLARTVMAPSQLPVGVITAFIGVPVFLYLLRSGSSIGRS</sequence>
<feature type="transmembrane region" description="Helical" evidence="8">
    <location>
        <begin position="113"/>
        <end position="132"/>
    </location>
</feature>
<accession>A0A381YWD1</accession>
<organism evidence="9">
    <name type="scientific">marine metagenome</name>
    <dbReference type="NCBI Taxonomy" id="408172"/>
    <lineage>
        <taxon>unclassified sequences</taxon>
        <taxon>metagenomes</taxon>
        <taxon>ecological metagenomes</taxon>
    </lineage>
</organism>
<evidence type="ECO:0000256" key="6">
    <source>
        <dbReference type="ARBA" id="ARBA00022989"/>
    </source>
</evidence>
<comment type="subcellular location">
    <subcellularLocation>
        <location evidence="1">Cell membrane</location>
        <topology evidence="1">Multi-pass membrane protein</topology>
    </subcellularLocation>
</comment>
<dbReference type="PANTHER" id="PTHR30472">
    <property type="entry name" value="FERRIC ENTEROBACTIN TRANSPORT SYSTEM PERMEASE PROTEIN"/>
    <property type="match status" value="1"/>
</dbReference>
<proteinExistence type="inferred from homology"/>
<feature type="transmembrane region" description="Helical" evidence="8">
    <location>
        <begin position="272"/>
        <end position="292"/>
    </location>
</feature>
<evidence type="ECO:0000256" key="7">
    <source>
        <dbReference type="ARBA" id="ARBA00023136"/>
    </source>
</evidence>
<feature type="transmembrane region" description="Helical" evidence="8">
    <location>
        <begin position="60"/>
        <end position="81"/>
    </location>
</feature>
<evidence type="ECO:0000256" key="5">
    <source>
        <dbReference type="ARBA" id="ARBA00022692"/>
    </source>
</evidence>
<feature type="transmembrane region" description="Helical" evidence="8">
    <location>
        <begin position="88"/>
        <end position="107"/>
    </location>
</feature>
<feature type="transmembrane region" description="Helical" evidence="8">
    <location>
        <begin position="227"/>
        <end position="260"/>
    </location>
</feature>
<protein>
    <recommendedName>
        <fullName evidence="10">ABC transporter permease protein</fullName>
    </recommendedName>
</protein>
<evidence type="ECO:0000313" key="9">
    <source>
        <dbReference type="EMBL" id="SVA81260.1"/>
    </source>
</evidence>
<dbReference type="GO" id="GO:0022857">
    <property type="term" value="F:transmembrane transporter activity"/>
    <property type="evidence" value="ECO:0007669"/>
    <property type="project" value="InterPro"/>
</dbReference>
<dbReference type="EMBL" id="UINC01019216">
    <property type="protein sequence ID" value="SVA81260.1"/>
    <property type="molecule type" value="Genomic_DNA"/>
</dbReference>
<dbReference type="Pfam" id="PF01032">
    <property type="entry name" value="FecCD"/>
    <property type="match status" value="1"/>
</dbReference>
<reference evidence="9" key="1">
    <citation type="submission" date="2018-05" db="EMBL/GenBank/DDBJ databases">
        <authorList>
            <person name="Lanie J.A."/>
            <person name="Ng W.-L."/>
            <person name="Kazmierczak K.M."/>
            <person name="Andrzejewski T.M."/>
            <person name="Davidsen T.M."/>
            <person name="Wayne K.J."/>
            <person name="Tettelin H."/>
            <person name="Glass J.I."/>
            <person name="Rusch D."/>
            <person name="Podicherti R."/>
            <person name="Tsui H.-C.T."/>
            <person name="Winkler M.E."/>
        </authorList>
    </citation>
    <scope>NUCLEOTIDE SEQUENCE</scope>
</reference>
<dbReference type="CDD" id="cd06550">
    <property type="entry name" value="TM_ABC_iron-siderophores_like"/>
    <property type="match status" value="1"/>
</dbReference>
<dbReference type="PANTHER" id="PTHR30472:SF25">
    <property type="entry name" value="ABC TRANSPORTER PERMEASE PROTEIN MJ0876-RELATED"/>
    <property type="match status" value="1"/>
</dbReference>
<evidence type="ECO:0000256" key="8">
    <source>
        <dbReference type="SAM" id="Phobius"/>
    </source>
</evidence>
<dbReference type="Gene3D" id="1.10.3470.10">
    <property type="entry name" value="ABC transporter involved in vitamin B12 uptake, BtuC"/>
    <property type="match status" value="1"/>
</dbReference>
<evidence type="ECO:0000256" key="3">
    <source>
        <dbReference type="ARBA" id="ARBA00022448"/>
    </source>
</evidence>
<keyword evidence="6 8" id="KW-1133">Transmembrane helix</keyword>
<dbReference type="SUPFAM" id="SSF81345">
    <property type="entry name" value="ABC transporter involved in vitamin B12 uptake, BtuC"/>
    <property type="match status" value="1"/>
</dbReference>
<name>A0A381YWD1_9ZZZZ</name>
<feature type="transmembrane region" description="Helical" evidence="8">
    <location>
        <begin position="186"/>
        <end position="206"/>
    </location>
</feature>
<dbReference type="GO" id="GO:0005886">
    <property type="term" value="C:plasma membrane"/>
    <property type="evidence" value="ECO:0007669"/>
    <property type="project" value="UniProtKB-SubCell"/>
</dbReference>
<evidence type="ECO:0008006" key="10">
    <source>
        <dbReference type="Google" id="ProtNLM"/>
    </source>
</evidence>
<dbReference type="FunFam" id="1.10.3470.10:FF:000001">
    <property type="entry name" value="Vitamin B12 ABC transporter permease BtuC"/>
    <property type="match status" value="1"/>
</dbReference>
<evidence type="ECO:0000256" key="1">
    <source>
        <dbReference type="ARBA" id="ARBA00004651"/>
    </source>
</evidence>
<dbReference type="InterPro" id="IPR037294">
    <property type="entry name" value="ABC_BtuC-like"/>
</dbReference>
<keyword evidence="7 8" id="KW-0472">Membrane</keyword>
<dbReference type="AlphaFoldDB" id="A0A381YWD1"/>
<gene>
    <name evidence="9" type="ORF">METZ01_LOCUS134114</name>
</gene>
<keyword evidence="4" id="KW-1003">Cell membrane</keyword>
<keyword evidence="5 8" id="KW-0812">Transmembrane</keyword>
<feature type="transmembrane region" description="Helical" evidence="8">
    <location>
        <begin position="301"/>
        <end position="319"/>
    </location>
</feature>
<keyword evidence="3" id="KW-0813">Transport</keyword>
<dbReference type="InterPro" id="IPR000522">
    <property type="entry name" value="ABC_transptr_permease_BtuC"/>
</dbReference>
<evidence type="ECO:0000256" key="2">
    <source>
        <dbReference type="ARBA" id="ARBA00007935"/>
    </source>
</evidence>
<feature type="transmembrane region" description="Helical" evidence="8">
    <location>
        <begin position="144"/>
        <end position="166"/>
    </location>
</feature>
<evidence type="ECO:0000256" key="4">
    <source>
        <dbReference type="ARBA" id="ARBA00022475"/>
    </source>
</evidence>
<comment type="similarity">
    <text evidence="2">Belongs to the binding-protein-dependent transport system permease family. FecCD subfamily.</text>
</comment>